<evidence type="ECO:0000256" key="2">
    <source>
        <dbReference type="ARBA" id="ARBA00022475"/>
    </source>
</evidence>
<dbReference type="GO" id="GO:0005886">
    <property type="term" value="C:plasma membrane"/>
    <property type="evidence" value="ECO:0007669"/>
    <property type="project" value="UniProtKB-SubCell"/>
</dbReference>
<feature type="transmembrane region" description="Helical" evidence="6">
    <location>
        <begin position="6"/>
        <end position="28"/>
    </location>
</feature>
<evidence type="ECO:0000256" key="5">
    <source>
        <dbReference type="ARBA" id="ARBA00023136"/>
    </source>
</evidence>
<keyword evidence="5 6" id="KW-0472">Membrane</keyword>
<proteinExistence type="predicted"/>
<dbReference type="AlphaFoldDB" id="A0A540VSW6"/>
<dbReference type="PANTHER" id="PTHR35007:SF1">
    <property type="entry name" value="PILUS ASSEMBLY PROTEIN"/>
    <property type="match status" value="1"/>
</dbReference>
<keyword evidence="3 6" id="KW-0812">Transmembrane</keyword>
<evidence type="ECO:0000256" key="4">
    <source>
        <dbReference type="ARBA" id="ARBA00022989"/>
    </source>
</evidence>
<gene>
    <name evidence="8" type="ORF">FKY71_06475</name>
</gene>
<reference evidence="8 9" key="1">
    <citation type="submission" date="2019-06" db="EMBL/GenBank/DDBJ databases">
        <title>Metagenome assembled Genome of Spiribacter salinus SL48-SHIP from the microbial mat of Salt Lake 48 (Novosibirsk region, Russia).</title>
        <authorList>
            <person name="Shipova A."/>
            <person name="Rozanov A.S."/>
            <person name="Bryanskaya A.V."/>
            <person name="Peltek S.E."/>
        </authorList>
    </citation>
    <scope>NUCLEOTIDE SEQUENCE [LARGE SCALE GENOMIC DNA]</scope>
    <source>
        <strain evidence="8">SL48-SHIP-2</strain>
    </source>
</reference>
<dbReference type="Gene3D" id="1.20.81.30">
    <property type="entry name" value="Type II secretion system (T2SS), domain F"/>
    <property type="match status" value="1"/>
</dbReference>
<dbReference type="PANTHER" id="PTHR35007">
    <property type="entry name" value="INTEGRAL MEMBRANE PROTEIN-RELATED"/>
    <property type="match status" value="1"/>
</dbReference>
<comment type="subcellular location">
    <subcellularLocation>
        <location evidence="1">Cell membrane</location>
        <topology evidence="1">Multi-pass membrane protein</topology>
    </subcellularLocation>
</comment>
<comment type="caution">
    <text evidence="8">The sequence shown here is derived from an EMBL/GenBank/DDBJ whole genome shotgun (WGS) entry which is preliminary data.</text>
</comment>
<dbReference type="InterPro" id="IPR018076">
    <property type="entry name" value="T2SS_GspF_dom"/>
</dbReference>
<accession>A0A540VSW6</accession>
<evidence type="ECO:0000313" key="8">
    <source>
        <dbReference type="EMBL" id="TQE99850.1"/>
    </source>
</evidence>
<feature type="transmembrane region" description="Helical" evidence="6">
    <location>
        <begin position="49"/>
        <end position="71"/>
    </location>
</feature>
<feature type="transmembrane region" description="Helical" evidence="6">
    <location>
        <begin position="223"/>
        <end position="242"/>
    </location>
</feature>
<keyword evidence="2" id="KW-1003">Cell membrane</keyword>
<dbReference type="Proteomes" id="UP000315400">
    <property type="component" value="Unassembled WGS sequence"/>
</dbReference>
<feature type="transmembrane region" description="Helical" evidence="6">
    <location>
        <begin position="254"/>
        <end position="274"/>
    </location>
</feature>
<name>A0A540VSW6_9GAMM</name>
<dbReference type="Pfam" id="PF00482">
    <property type="entry name" value="T2SSF"/>
    <property type="match status" value="1"/>
</dbReference>
<protein>
    <recommendedName>
        <fullName evidence="7">Type II secretion system protein GspF domain-containing protein</fullName>
    </recommendedName>
</protein>
<evidence type="ECO:0000256" key="3">
    <source>
        <dbReference type="ARBA" id="ARBA00022692"/>
    </source>
</evidence>
<feature type="transmembrane region" description="Helical" evidence="6">
    <location>
        <begin position="77"/>
        <end position="95"/>
    </location>
</feature>
<evidence type="ECO:0000256" key="6">
    <source>
        <dbReference type="SAM" id="Phobius"/>
    </source>
</evidence>
<feature type="domain" description="Type II secretion system protein GspF" evidence="7">
    <location>
        <begin position="114"/>
        <end position="237"/>
    </location>
</feature>
<sequence>MNAFLTIIMTAGVAAAVAGITLAILIFIGLRFYGRRVLTASHDIMRNSFIAIEFRTFVLMAVGSVACFTAIGYLSMGVPGTVIGLIVGFLAPPLFQRRLVMKREAEFIYQLPDALRTMAGSLKSGGNIVRALEQVAQRQPKPICQEFQLVLQQYQLGRDLDDAMGDLDRRMKCDELKLLTAAIALSRNVGGNLSDSLEALAQTLQSKAKVEGKIRSMTATGRAQSWVMVGLPVLVGVALNMQEPEAMSHLFNEIYGWLTLLVAAILIVIAFLVIRKIVNIDV</sequence>
<dbReference type="InterPro" id="IPR042094">
    <property type="entry name" value="T2SS_GspF_sf"/>
</dbReference>
<dbReference type="EMBL" id="VIFK01000036">
    <property type="protein sequence ID" value="TQE99850.1"/>
    <property type="molecule type" value="Genomic_DNA"/>
</dbReference>
<organism evidence="8 9">
    <name type="scientific">Spiribacter salinus</name>
    <dbReference type="NCBI Taxonomy" id="1335746"/>
    <lineage>
        <taxon>Bacteria</taxon>
        <taxon>Pseudomonadati</taxon>
        <taxon>Pseudomonadota</taxon>
        <taxon>Gammaproteobacteria</taxon>
        <taxon>Chromatiales</taxon>
        <taxon>Ectothiorhodospiraceae</taxon>
        <taxon>Spiribacter</taxon>
    </lineage>
</organism>
<keyword evidence="4 6" id="KW-1133">Transmembrane helix</keyword>
<evidence type="ECO:0000313" key="9">
    <source>
        <dbReference type="Proteomes" id="UP000315400"/>
    </source>
</evidence>
<evidence type="ECO:0000259" key="7">
    <source>
        <dbReference type="Pfam" id="PF00482"/>
    </source>
</evidence>
<evidence type="ECO:0000256" key="1">
    <source>
        <dbReference type="ARBA" id="ARBA00004651"/>
    </source>
</evidence>